<evidence type="ECO:0000259" key="7">
    <source>
        <dbReference type="Pfam" id="PF12627"/>
    </source>
</evidence>
<dbReference type="Gene3D" id="1.10.3090.10">
    <property type="entry name" value="cca-adding enzyme, domain 2"/>
    <property type="match status" value="1"/>
</dbReference>
<dbReference type="PANTHER" id="PTHR43051:SF1">
    <property type="entry name" value="POLYNUCLEOTIDE ADENYLYLTRANSFERASE FAMILY PROTEIN"/>
    <property type="match status" value="1"/>
</dbReference>
<dbReference type="EMBL" id="JASCZI010000150">
    <property type="protein sequence ID" value="MED6109410.1"/>
    <property type="molecule type" value="Genomic_DNA"/>
</dbReference>
<organism evidence="8 9">
    <name type="scientific">Stylosanthes scabra</name>
    <dbReference type="NCBI Taxonomy" id="79078"/>
    <lineage>
        <taxon>Eukaryota</taxon>
        <taxon>Viridiplantae</taxon>
        <taxon>Streptophyta</taxon>
        <taxon>Embryophyta</taxon>
        <taxon>Tracheophyta</taxon>
        <taxon>Spermatophyta</taxon>
        <taxon>Magnoliopsida</taxon>
        <taxon>eudicotyledons</taxon>
        <taxon>Gunneridae</taxon>
        <taxon>Pentapetalae</taxon>
        <taxon>rosids</taxon>
        <taxon>fabids</taxon>
        <taxon>Fabales</taxon>
        <taxon>Fabaceae</taxon>
        <taxon>Papilionoideae</taxon>
        <taxon>50 kb inversion clade</taxon>
        <taxon>dalbergioids sensu lato</taxon>
        <taxon>Dalbergieae</taxon>
        <taxon>Pterocarpus clade</taxon>
        <taxon>Stylosanthes</taxon>
    </lineage>
</organism>
<proteinExistence type="inferred from homology"/>
<dbReference type="SUPFAM" id="SSF81891">
    <property type="entry name" value="Poly A polymerase C-terminal region-like"/>
    <property type="match status" value="1"/>
</dbReference>
<comment type="similarity">
    <text evidence="1 4">Belongs to the tRNA nucleotidyltransferase/poly(A) polymerase family.</text>
</comment>
<evidence type="ECO:0000256" key="2">
    <source>
        <dbReference type="ARBA" id="ARBA00022679"/>
    </source>
</evidence>
<comment type="caution">
    <text evidence="8">The sequence shown here is derived from an EMBL/GenBank/DDBJ whole genome shotgun (WGS) entry which is preliminary data.</text>
</comment>
<dbReference type="PANTHER" id="PTHR43051">
    <property type="entry name" value="POLYNUCLEOTIDE ADENYLYLTRANSFERASE FAMILY PROTEIN"/>
    <property type="match status" value="1"/>
</dbReference>
<sequence>MPVPLRMSNNNKRGVLARFKSLVNTQQLQMFCTSMHPKGVLDDCSPPKGDLGNSALKERNDFLKWKTLDASKLGITTSKLSHPSQIVLKLLRRKGFKSYLVGGCVRDLLLNRTPKDFDVITTGELTEVRKHCRRIGHSIIVGRHFPVCLVRVKGSQIEVTSFATEAQTLEGGDQLRHTLLAKSKCNNKEDLIRCKNSLYRDFTINSLFYDPFANKIYDYANGIADLRSLKLETVIPAKLSFKEDPGRILRGFRMAARLGLTLSREIEAAILAYSSQVKNMNKSKLLNEVNYMLSYGAAEPSLRLLWKFKLLKFLFPVHAAYLDEQADKEGALASNMLMKLFFHLDNLVACDRPSDCTLWIGLLAFHLALVNNPQEAIVVWALASILYHGNWEEAVKFAKEHAEMSVNFAPEIRMSCLNKSEEEIAKAVTKLASHVISSVPVLVDNESLLQSMARYASFPCSGTVLVSTKTGHIVADIFRALVNDVQLYRSKRKGSTIKYDMLSQGSIEETRYVLGKIVLNTMISGIVENKKDDFEAEKCHLKTEGTEKSGQSQISNPVIHKSVARKHERQAFLPNPESKQGKIKKQKLADNDHVPEQKVDMWSGESDCEETSQEGQKQVKLTQKVDPSMRKHFVPKMKNHPIKQLRNDRKNPDIVSKSFLDPGRHLKTVERKSHTPLQSTVSKNHQEVADSCNINVDAKATNKSRLKKEKMQSSSKKDLKPTLSSLFRK</sequence>
<evidence type="ECO:0000313" key="8">
    <source>
        <dbReference type="EMBL" id="MED6109410.1"/>
    </source>
</evidence>
<evidence type="ECO:0008006" key="10">
    <source>
        <dbReference type="Google" id="ProtNLM"/>
    </source>
</evidence>
<dbReference type="InterPro" id="IPR002646">
    <property type="entry name" value="PolA_pol_head_dom"/>
</dbReference>
<dbReference type="InterPro" id="IPR043519">
    <property type="entry name" value="NT_sf"/>
</dbReference>
<keyword evidence="9" id="KW-1185">Reference proteome</keyword>
<evidence type="ECO:0000256" key="1">
    <source>
        <dbReference type="ARBA" id="ARBA00007265"/>
    </source>
</evidence>
<evidence type="ECO:0000256" key="3">
    <source>
        <dbReference type="ARBA" id="ARBA00022741"/>
    </source>
</evidence>
<dbReference type="CDD" id="cd05398">
    <property type="entry name" value="NT_ClassII-CCAase"/>
    <property type="match status" value="1"/>
</dbReference>
<feature type="region of interest" description="Disordered" evidence="5">
    <location>
        <begin position="671"/>
        <end position="729"/>
    </location>
</feature>
<name>A0ABU6QCK5_9FABA</name>
<reference evidence="8 9" key="1">
    <citation type="journal article" date="2023" name="Plants (Basel)">
        <title>Bridging the Gap: Combining Genomics and Transcriptomics Approaches to Understand Stylosanthes scabra, an Orphan Legume from the Brazilian Caatinga.</title>
        <authorList>
            <person name="Ferreira-Neto J.R.C."/>
            <person name="da Silva M.D."/>
            <person name="Binneck E."/>
            <person name="de Melo N.F."/>
            <person name="da Silva R.H."/>
            <person name="de Melo A.L.T.M."/>
            <person name="Pandolfi V."/>
            <person name="Bustamante F.O."/>
            <person name="Brasileiro-Vidal A.C."/>
            <person name="Benko-Iseppon A.M."/>
        </authorList>
    </citation>
    <scope>NUCLEOTIDE SEQUENCE [LARGE SCALE GENOMIC DNA]</scope>
    <source>
        <tissue evidence="8">Leaves</tissue>
    </source>
</reference>
<evidence type="ECO:0000256" key="5">
    <source>
        <dbReference type="SAM" id="MobiDB-lite"/>
    </source>
</evidence>
<dbReference type="InterPro" id="IPR052191">
    <property type="entry name" value="tRNA_ntf/polyA_polymerase_I"/>
</dbReference>
<keyword evidence="3" id="KW-0547">Nucleotide-binding</keyword>
<evidence type="ECO:0000313" key="9">
    <source>
        <dbReference type="Proteomes" id="UP001341840"/>
    </source>
</evidence>
<accession>A0ABU6QCK5</accession>
<dbReference type="Gene3D" id="3.30.460.10">
    <property type="entry name" value="Beta Polymerase, domain 2"/>
    <property type="match status" value="1"/>
</dbReference>
<feature type="domain" description="Poly A polymerase head" evidence="6">
    <location>
        <begin position="99"/>
        <end position="230"/>
    </location>
</feature>
<gene>
    <name evidence="8" type="ORF">PIB30_033284</name>
</gene>
<dbReference type="Proteomes" id="UP001341840">
    <property type="component" value="Unassembled WGS sequence"/>
</dbReference>
<keyword evidence="4" id="KW-0694">RNA-binding</keyword>
<dbReference type="Pfam" id="PF12627">
    <property type="entry name" value="PolyA_pol_RNAbd"/>
    <property type="match status" value="1"/>
</dbReference>
<protein>
    <recommendedName>
        <fullName evidence="10">Poly(A) polymerase I</fullName>
    </recommendedName>
</protein>
<evidence type="ECO:0000256" key="4">
    <source>
        <dbReference type="RuleBase" id="RU003953"/>
    </source>
</evidence>
<feature type="region of interest" description="Disordered" evidence="5">
    <location>
        <begin position="574"/>
        <end position="593"/>
    </location>
</feature>
<feature type="compositionally biased region" description="Basic and acidic residues" evidence="5">
    <location>
        <begin position="709"/>
        <end position="720"/>
    </location>
</feature>
<evidence type="ECO:0000259" key="6">
    <source>
        <dbReference type="Pfam" id="PF01743"/>
    </source>
</evidence>
<feature type="domain" description="tRNA nucleotidyltransferase/poly(A) polymerase RNA and SrmB- binding" evidence="7">
    <location>
        <begin position="259"/>
        <end position="321"/>
    </location>
</feature>
<dbReference type="SUPFAM" id="SSF81301">
    <property type="entry name" value="Nucleotidyltransferase"/>
    <property type="match status" value="1"/>
</dbReference>
<dbReference type="Pfam" id="PF01743">
    <property type="entry name" value="PolyA_pol"/>
    <property type="match status" value="1"/>
</dbReference>
<keyword evidence="2 4" id="KW-0808">Transferase</keyword>
<dbReference type="InterPro" id="IPR032828">
    <property type="entry name" value="PolyA_RNA-bd"/>
</dbReference>